<dbReference type="InterPro" id="IPR016035">
    <property type="entry name" value="Acyl_Trfase/lysoPLipase"/>
</dbReference>
<dbReference type="InterPro" id="IPR025110">
    <property type="entry name" value="AMP-bd_C"/>
</dbReference>
<reference evidence="8 9" key="1">
    <citation type="submission" date="2012-12" db="EMBL/GenBank/DDBJ databases">
        <title>Genome assembly of Fulvivirga imtechensis AK7.</title>
        <authorList>
            <person name="Nupur N."/>
            <person name="Khatri I."/>
            <person name="Kumar R."/>
            <person name="Subramanian S."/>
            <person name="Pinnaka A."/>
        </authorList>
    </citation>
    <scope>NUCLEOTIDE SEQUENCE [LARGE SCALE GENOMIC DNA]</scope>
    <source>
        <strain evidence="8 9">AK7</strain>
    </source>
</reference>
<dbReference type="Gene3D" id="3.40.366.10">
    <property type="entry name" value="Malonyl-Coenzyme A Acyl Carrier Protein, domain 2"/>
    <property type="match status" value="1"/>
</dbReference>
<comment type="cofactor">
    <cofactor evidence="1">
        <name>pantetheine 4'-phosphate</name>
        <dbReference type="ChEBI" id="CHEBI:47942"/>
    </cofactor>
</comment>
<evidence type="ECO:0000259" key="7">
    <source>
        <dbReference type="PROSITE" id="PS52004"/>
    </source>
</evidence>
<dbReference type="GO" id="GO:0006633">
    <property type="term" value="P:fatty acid biosynthetic process"/>
    <property type="evidence" value="ECO:0007669"/>
    <property type="project" value="TreeGrafter"/>
</dbReference>
<dbReference type="InterPro" id="IPR016039">
    <property type="entry name" value="Thiolase-like"/>
</dbReference>
<dbReference type="SMART" id="SM00825">
    <property type="entry name" value="PKS_KS"/>
    <property type="match status" value="1"/>
</dbReference>
<dbReference type="InterPro" id="IPR010071">
    <property type="entry name" value="AA_adenyl_dom"/>
</dbReference>
<proteinExistence type="inferred from homology"/>
<dbReference type="CDD" id="cd08953">
    <property type="entry name" value="KR_2_SDR_x"/>
    <property type="match status" value="1"/>
</dbReference>
<dbReference type="eggNOG" id="COG1020">
    <property type="taxonomic scope" value="Bacteria"/>
</dbReference>
<keyword evidence="3" id="KW-0597">Phosphoprotein</keyword>
<dbReference type="InterPro" id="IPR014031">
    <property type="entry name" value="Ketoacyl_synth_C"/>
</dbReference>
<dbReference type="SUPFAM" id="SSF55048">
    <property type="entry name" value="Probable ACP-binding domain of malonyl-CoA ACP transacylase"/>
    <property type="match status" value="1"/>
</dbReference>
<comment type="similarity">
    <text evidence="5">In the C-terminal section; belongs to the NRP synthetase family.</text>
</comment>
<dbReference type="PROSITE" id="PS00455">
    <property type="entry name" value="AMP_BINDING"/>
    <property type="match status" value="1"/>
</dbReference>
<evidence type="ECO:0000256" key="1">
    <source>
        <dbReference type="ARBA" id="ARBA00001957"/>
    </source>
</evidence>
<dbReference type="PATRIC" id="fig|1237149.3.peg.1637"/>
<dbReference type="Gene3D" id="3.30.559.30">
    <property type="entry name" value="Nonribosomal peptide synthetase, condensation domain"/>
    <property type="match status" value="1"/>
</dbReference>
<evidence type="ECO:0000256" key="4">
    <source>
        <dbReference type="ARBA" id="ARBA00022679"/>
    </source>
</evidence>
<dbReference type="Pfam" id="PF00668">
    <property type="entry name" value="Condensation"/>
    <property type="match status" value="1"/>
</dbReference>
<keyword evidence="8" id="KW-0436">Ligase</keyword>
<dbReference type="InterPro" id="IPR006162">
    <property type="entry name" value="Ppantetheine_attach_site"/>
</dbReference>
<dbReference type="InterPro" id="IPR001227">
    <property type="entry name" value="Ac_transferase_dom_sf"/>
</dbReference>
<dbReference type="Proteomes" id="UP000011135">
    <property type="component" value="Unassembled WGS sequence"/>
</dbReference>
<dbReference type="InterPro" id="IPR014043">
    <property type="entry name" value="Acyl_transferase_dom"/>
</dbReference>
<dbReference type="Gene3D" id="3.30.70.250">
    <property type="entry name" value="Malonyl-CoA ACP transacylase, ACP-binding"/>
    <property type="match status" value="1"/>
</dbReference>
<dbReference type="InterPro" id="IPR036291">
    <property type="entry name" value="NAD(P)-bd_dom_sf"/>
</dbReference>
<gene>
    <name evidence="8" type="ORF">C900_01684</name>
</gene>
<dbReference type="PANTHER" id="PTHR43775:SF51">
    <property type="entry name" value="INACTIVE PHENOLPHTHIOCEROL SYNTHESIS POLYKETIDE SYNTHASE TYPE I PKS1-RELATED"/>
    <property type="match status" value="1"/>
</dbReference>
<comment type="caution">
    <text evidence="8">The sequence shown here is derived from an EMBL/GenBank/DDBJ whole genome shotgun (WGS) entry which is preliminary data.</text>
</comment>
<dbReference type="PROSITE" id="PS50075">
    <property type="entry name" value="CARRIER"/>
    <property type="match status" value="2"/>
</dbReference>
<dbReference type="STRING" id="1237149.C900_01684"/>
<dbReference type="Pfam" id="PF00550">
    <property type="entry name" value="PP-binding"/>
    <property type="match status" value="2"/>
</dbReference>
<dbReference type="InterPro" id="IPR020806">
    <property type="entry name" value="PKS_PP-bd"/>
</dbReference>
<dbReference type="Gene3D" id="1.10.1200.10">
    <property type="entry name" value="ACP-like"/>
    <property type="match status" value="2"/>
</dbReference>
<dbReference type="Pfam" id="PF00698">
    <property type="entry name" value="Acyl_transf_1"/>
    <property type="match status" value="1"/>
</dbReference>
<dbReference type="eggNOG" id="COG3321">
    <property type="taxonomic scope" value="Bacteria"/>
</dbReference>
<dbReference type="SUPFAM" id="SSF51735">
    <property type="entry name" value="NAD(P)-binding Rossmann-fold domains"/>
    <property type="match status" value="2"/>
</dbReference>
<dbReference type="Pfam" id="PF00109">
    <property type="entry name" value="ketoacyl-synt"/>
    <property type="match status" value="1"/>
</dbReference>
<dbReference type="Gene3D" id="1.10.1240.100">
    <property type="match status" value="1"/>
</dbReference>
<keyword evidence="4" id="KW-0808">Transferase</keyword>
<dbReference type="Gene3D" id="3.30.300.30">
    <property type="match status" value="1"/>
</dbReference>
<dbReference type="PANTHER" id="PTHR43775">
    <property type="entry name" value="FATTY ACID SYNTHASE"/>
    <property type="match status" value="1"/>
</dbReference>
<accession>L8JXD5</accession>
<sequence length="2580" mass="291408">MSGRFPGAKNLDEFWENLIEGKESIRFFSDDELREHDVEEESLKDPNYVKAKGYMEDTDMFDAHFFGYTAEEAMKMDPQIRVFHECVWHALESAGYYPEKYRGQIGLYAGGFSSRQWQDILRSSGGRMDFATDLISSKDMLTTRISYNLGLTGPSFTLNTLCSTSLVAIHLAGNALISGECDMALAGGVSFVLPPKTGFEYMEGFIISPDGRCRPFDQKANGTIWGDGVGVVALKRLQTAVRDGDHIHAIIKGSAINNDGKIKTTYTSPSVVGQANVIKMAQQFAEVNPETIEYVEAHGTGTSLGDPIEIEALKRCFDTSKRQFCGIGSVKSNIGHLVAAAGVASFIKTVLALENKQIPPSINYESPSSKIDFESSPFYVVSELKEWDTQHRARRAAVSSFGIGGTNAHLILEEYIPNTKHTSTGMDQKNVLLLSARSQNALEELISRYLRLAANEKIDLKDLAFSAQTTRKFLEYRMGIHFDSRSDLVKKLNHSYGEISRLKTIPHTVFMFPGQGAQYRGMCRNLYGSYRVFKAEFDRCNAVVKSFNIDIYKLIFDSGEGEESIDETYYTQLAIFAVEYALAKLFISFGIKPTALIGHSIGEYVAATISGVFDLENALKLVEVRGRLMQSMERGSMISVMVSPDAIKPFLREEISVACLNSSELVTLSGKTEDIDDLCIELEQNKIHFSRLRTSHAFHSDLVTPMVEEFVGEVRKAKLSAPAIPYISNLTGVWITAAQAMDPEYYGKHLRQCVNFESGITTLINKSFNIFIEIGPGSVLSTFVKKHNQYSPDHVVIDTVRKPKEVINDQQKFLEVLGEVWKSGVAVDFSELYGDHTPSKIKLPLYPFQRERYWPKANANKIDINLNGTYSSPRHGKTYSKNVDDWFYEISWQKSSIELVEDINTIQAKWLVLLDNEQFEDCFIRRLSQAGHEVVVVYKSDKYSQEKGEYTIDITNEDHFIKVFKNEHDRGKHFDIVVNGLSLDSNPFEVTTDLDINGRVFQCFYSNIHLVRAHSRVSAEKELKLLTLTNSAYEITGNEQINPFHSLAISTFKVIPAEYPNILCKLVDLEFTADNIAHLDRITGQIVKEVFADNKKNIIAYRNNIRWEQILIQRPPRTRNIKSIQVRDKGVYMITGGLGIFGFKFSEYLRKHNNIKLALLTRSVFPGKESWKNWRDCSLDLLLSQEIYPVELGMGEAKVLPEKCRDIHNKVIKLVELEASGAEVNVYQVDLADEVNMRSCVKRIEKELGPINGVIHGAGFYHYTPLDTATYDSMNAILQPKVHGTISLYNSIKSKKLDFFMFHSSLSAIVPLKHFTTYSGANLFLDGFAAYLKSISSIRTIAVNWDIFKLTEDEIGAVTKEEQENSRAHLQFLKDGITDEEGRKIFDRLLNEYAPQVIISRNDPAQIRNIIEAQNVDGHPQDEKIFSNSLRVRPDLSVPYVSPATPLESDFCKIWEVVLGYAKVGLNDNFFELGGDSLKALTLIGRLNKRFNMDLTISDFFKKPTIKNLVDHSSEVSEEAPIGYDAIERAVEKEFYELSSSQRRIYFLNKLDERSLAYNLPQLISLRGDLKKERLSAAFRKLIARHEMLRTSFQQTDGRPVQKIIKNVSFDIEEINAKAGLDEIIKNFVRPFDLSAPPLLRVGLIHQSRKEHLLLIDVHHIITDGVSQGILIRDFMALYDEEDLPELGLQYRDYSEWQQSATQLKLLADQRDFWKKEFAEEASVLDLPTDFARPQVKSYAGSSISFTIEEAETKKLKAVGEQLGATMFMTLLAVFNVFLSKLSNQVDITIGTGVAGRNHTDLEDVLGMFVNTLALRNFPKGELSFKEFLAEVKRRTLSCFDNQSYSYEDLVEDLNIPRDTGRNPLTDVMLVFQNFGLEELSIPGLKLTPEGNVNHISKFDLTLIAIEADNQLNIQFEYSTDLFEQQTIERFVAYFKNIVSEVVLDANKKLNSITILSADEYHQLANEFNKTAASYAIDRSLIEVFEEQVHLYPSNLALVQGEQEITYKELNNRANWIAKKIAEKINGVNQKIALLLPPSIDWVASILGILKCGGIYVPLSIDSPPERLRHILADSDARLLITDSDNLGEKTSTELTTELLEINSWDNPKTVYDNPDRKNANEDTLYIIYTSGSTGLPKGVEIPHSGVLNTAIFYKELFEVKANTKMSQVANVSFDAAALEVWPCILHGATLYIAPSEVRLDPAAMYNWLLANAIEVTFQVPAIAEYLLRQEWHGSHCLLGGMAIGGDRLTYFPKKKMPFKIYNLYGPTEDSIVSTYAEVAPGSGQTQYIIGKPIANKQIYIMDEAHNLQPIGVTGELCISGVGLASRYLNNDVLTRQKFIENPYREGSRIYKTGDLARRLPDGNIEFLGRKDDQVKIRGYRIELGEIENLMMANSEVEDALVMVTKSNDEVYLTAYYISKNEESTPQTLRHYLSELLPDYMLPTFYVRVDQWPLNANGKIDRGCLPVPEFTTEDDYSPPSSEIESILVDAWGEVLGLNREIISVNKNFFELGGNSRKIIQLKSQIDKQTDLDITVMELFRYTSISSLVKHINKRNGKKQELFSELDSEVSEMEGLIRNLD</sequence>
<evidence type="ECO:0000256" key="5">
    <source>
        <dbReference type="ARBA" id="ARBA00029443"/>
    </source>
</evidence>
<evidence type="ECO:0000313" key="8">
    <source>
        <dbReference type="EMBL" id="ELR72269.1"/>
    </source>
</evidence>
<dbReference type="EMBL" id="AMZN01000025">
    <property type="protein sequence ID" value="ELR72269.1"/>
    <property type="molecule type" value="Genomic_DNA"/>
</dbReference>
<keyword evidence="2" id="KW-0596">Phosphopantetheine</keyword>
<dbReference type="InterPro" id="IPR001242">
    <property type="entry name" value="Condensation_dom"/>
</dbReference>
<dbReference type="SMART" id="SM00827">
    <property type="entry name" value="PKS_AT"/>
    <property type="match status" value="1"/>
</dbReference>
<dbReference type="InterPro" id="IPR009081">
    <property type="entry name" value="PP-bd_ACP"/>
</dbReference>
<protein>
    <submittedName>
        <fullName evidence="8">Long-chain-fatty-acid--CoA ligase</fullName>
    </submittedName>
</protein>
<dbReference type="PROSITE" id="PS00012">
    <property type="entry name" value="PHOSPHOPANTETHEINE"/>
    <property type="match status" value="1"/>
</dbReference>
<dbReference type="Pfam" id="PF00501">
    <property type="entry name" value="AMP-binding"/>
    <property type="match status" value="1"/>
</dbReference>
<dbReference type="Pfam" id="PF02801">
    <property type="entry name" value="Ketoacyl-synt_C"/>
    <property type="match status" value="1"/>
</dbReference>
<dbReference type="Pfam" id="PF16197">
    <property type="entry name" value="KAsynt_C_assoc"/>
    <property type="match status" value="1"/>
</dbReference>
<dbReference type="FunFam" id="3.40.50.980:FF:000001">
    <property type="entry name" value="Non-ribosomal peptide synthetase"/>
    <property type="match status" value="1"/>
</dbReference>
<dbReference type="NCBIfam" id="TIGR01733">
    <property type="entry name" value="AA-adenyl-dom"/>
    <property type="match status" value="1"/>
</dbReference>
<dbReference type="SMART" id="SM00823">
    <property type="entry name" value="PKS_PP"/>
    <property type="match status" value="2"/>
</dbReference>
<dbReference type="PROSITE" id="PS52004">
    <property type="entry name" value="KS3_2"/>
    <property type="match status" value="1"/>
</dbReference>
<dbReference type="InterPro" id="IPR032821">
    <property type="entry name" value="PKS_assoc"/>
</dbReference>
<dbReference type="CDD" id="cd05930">
    <property type="entry name" value="A_NRPS"/>
    <property type="match status" value="1"/>
</dbReference>
<keyword evidence="9" id="KW-1185">Reference proteome</keyword>
<dbReference type="SUPFAM" id="SSF56801">
    <property type="entry name" value="Acetyl-CoA synthetase-like"/>
    <property type="match status" value="1"/>
</dbReference>
<dbReference type="Gene3D" id="3.40.47.10">
    <property type="match status" value="1"/>
</dbReference>
<dbReference type="GO" id="GO:0031177">
    <property type="term" value="F:phosphopantetheine binding"/>
    <property type="evidence" value="ECO:0007669"/>
    <property type="project" value="InterPro"/>
</dbReference>
<dbReference type="InterPro" id="IPR014030">
    <property type="entry name" value="Ketoacyl_synth_N"/>
</dbReference>
<evidence type="ECO:0000259" key="6">
    <source>
        <dbReference type="PROSITE" id="PS50075"/>
    </source>
</evidence>
<dbReference type="InterPro" id="IPR000873">
    <property type="entry name" value="AMP-dep_synth/lig_dom"/>
</dbReference>
<dbReference type="Pfam" id="PF08659">
    <property type="entry name" value="KR"/>
    <property type="match status" value="1"/>
</dbReference>
<dbReference type="InterPro" id="IPR050091">
    <property type="entry name" value="PKS_NRPS_Biosynth_Enz"/>
</dbReference>
<dbReference type="InterPro" id="IPR016036">
    <property type="entry name" value="Malonyl_transacylase_ACP-bd"/>
</dbReference>
<dbReference type="InterPro" id="IPR045851">
    <property type="entry name" value="AMP-bd_C_sf"/>
</dbReference>
<feature type="domain" description="Carrier" evidence="6">
    <location>
        <begin position="2478"/>
        <end position="2555"/>
    </location>
</feature>
<evidence type="ECO:0000256" key="3">
    <source>
        <dbReference type="ARBA" id="ARBA00022553"/>
    </source>
</evidence>
<dbReference type="InterPro" id="IPR020845">
    <property type="entry name" value="AMP-binding_CS"/>
</dbReference>
<dbReference type="GO" id="GO:0004312">
    <property type="term" value="F:fatty acid synthase activity"/>
    <property type="evidence" value="ECO:0007669"/>
    <property type="project" value="TreeGrafter"/>
</dbReference>
<dbReference type="CDD" id="cd19531">
    <property type="entry name" value="LCL_NRPS-like"/>
    <property type="match status" value="1"/>
</dbReference>
<dbReference type="Gene3D" id="3.30.559.10">
    <property type="entry name" value="Chloramphenicol acetyltransferase-like domain"/>
    <property type="match status" value="1"/>
</dbReference>
<dbReference type="GO" id="GO:0016874">
    <property type="term" value="F:ligase activity"/>
    <property type="evidence" value="ECO:0007669"/>
    <property type="project" value="UniProtKB-KW"/>
</dbReference>
<dbReference type="Gene3D" id="3.40.50.720">
    <property type="entry name" value="NAD(P)-binding Rossmann-like Domain"/>
    <property type="match status" value="1"/>
</dbReference>
<feature type="domain" description="Ketosynthase family 3 (KS3)" evidence="7">
    <location>
        <begin position="1"/>
        <end position="414"/>
    </location>
</feature>
<dbReference type="CDD" id="cd00833">
    <property type="entry name" value="PKS"/>
    <property type="match status" value="1"/>
</dbReference>
<dbReference type="Gene3D" id="2.30.38.10">
    <property type="entry name" value="Luciferase, Domain 3"/>
    <property type="match status" value="1"/>
</dbReference>
<dbReference type="InterPro" id="IPR020841">
    <property type="entry name" value="PKS_Beta-ketoAc_synthase_dom"/>
</dbReference>
<dbReference type="SUPFAM" id="SSF53901">
    <property type="entry name" value="Thiolase-like"/>
    <property type="match status" value="1"/>
</dbReference>
<evidence type="ECO:0000256" key="2">
    <source>
        <dbReference type="ARBA" id="ARBA00022450"/>
    </source>
</evidence>
<dbReference type="InterPro" id="IPR023213">
    <property type="entry name" value="CAT-like_dom_sf"/>
</dbReference>
<dbReference type="SUPFAM" id="SSF52777">
    <property type="entry name" value="CoA-dependent acyltransferases"/>
    <property type="match status" value="2"/>
</dbReference>
<dbReference type="Gene3D" id="3.40.50.980">
    <property type="match status" value="2"/>
</dbReference>
<name>L8JXD5_9BACT</name>
<dbReference type="InterPro" id="IPR013968">
    <property type="entry name" value="PKS_KR"/>
</dbReference>
<dbReference type="SMART" id="SM00822">
    <property type="entry name" value="PKS_KR"/>
    <property type="match status" value="1"/>
</dbReference>
<dbReference type="SUPFAM" id="SSF52151">
    <property type="entry name" value="FabD/lysophospholipase-like"/>
    <property type="match status" value="1"/>
</dbReference>
<feature type="domain" description="Carrier" evidence="6">
    <location>
        <begin position="1442"/>
        <end position="1517"/>
    </location>
</feature>
<evidence type="ECO:0000313" key="9">
    <source>
        <dbReference type="Proteomes" id="UP000011135"/>
    </source>
</evidence>
<dbReference type="InterPro" id="IPR036736">
    <property type="entry name" value="ACP-like_sf"/>
</dbReference>
<dbReference type="FunFam" id="1.10.1200.10:FF:000005">
    <property type="entry name" value="Nonribosomal peptide synthetase 1"/>
    <property type="match status" value="1"/>
</dbReference>
<organism evidence="8 9">
    <name type="scientific">Fulvivirga imtechensis AK7</name>
    <dbReference type="NCBI Taxonomy" id="1237149"/>
    <lineage>
        <taxon>Bacteria</taxon>
        <taxon>Pseudomonadati</taxon>
        <taxon>Bacteroidota</taxon>
        <taxon>Cytophagia</taxon>
        <taxon>Cytophagales</taxon>
        <taxon>Fulvivirgaceae</taxon>
        <taxon>Fulvivirga</taxon>
    </lineage>
</organism>
<dbReference type="InterPro" id="IPR057326">
    <property type="entry name" value="KR_dom"/>
</dbReference>
<dbReference type="SUPFAM" id="SSF47336">
    <property type="entry name" value="ACP-like"/>
    <property type="match status" value="2"/>
</dbReference>
<dbReference type="Gene3D" id="3.30.70.3290">
    <property type="match status" value="1"/>
</dbReference>
<dbReference type="Pfam" id="PF13193">
    <property type="entry name" value="AMP-binding_C"/>
    <property type="match status" value="1"/>
</dbReference>